<gene>
    <name evidence="2" type="ORF">HC175_06060</name>
</gene>
<evidence type="ECO:0000313" key="2">
    <source>
        <dbReference type="EMBL" id="NJW52479.1"/>
    </source>
</evidence>
<organism evidence="2 3">
    <name type="scientific">Salinimicrobium oceani</name>
    <dbReference type="NCBI Taxonomy" id="2722702"/>
    <lineage>
        <taxon>Bacteria</taxon>
        <taxon>Pseudomonadati</taxon>
        <taxon>Bacteroidota</taxon>
        <taxon>Flavobacteriia</taxon>
        <taxon>Flavobacteriales</taxon>
        <taxon>Flavobacteriaceae</taxon>
        <taxon>Salinimicrobium</taxon>
    </lineage>
</organism>
<protein>
    <submittedName>
        <fullName evidence="2">Uncharacterized protein</fullName>
    </submittedName>
</protein>
<sequence length="91" mass="10321">MIVFIFYLLVDLQSPTNVHAPSSSAATQPRTYSQRKAEKPPAADSTFDKLAMAEKEGCMLLRENERTLQVSIRFENRRNPGFDQTCGTRIQ</sequence>
<comment type="caution">
    <text evidence="2">The sequence shown here is derived from an EMBL/GenBank/DDBJ whole genome shotgun (WGS) entry which is preliminary data.</text>
</comment>
<proteinExistence type="predicted"/>
<feature type="compositionally biased region" description="Polar residues" evidence="1">
    <location>
        <begin position="16"/>
        <end position="34"/>
    </location>
</feature>
<evidence type="ECO:0000256" key="1">
    <source>
        <dbReference type="SAM" id="MobiDB-lite"/>
    </source>
</evidence>
<name>A0ABX1CZY5_9FLAO</name>
<dbReference type="RefSeq" id="WP_168137603.1">
    <property type="nucleotide sequence ID" value="NZ_JAAVJR010000003.1"/>
</dbReference>
<dbReference type="Proteomes" id="UP000703674">
    <property type="component" value="Unassembled WGS sequence"/>
</dbReference>
<evidence type="ECO:0000313" key="3">
    <source>
        <dbReference type="Proteomes" id="UP000703674"/>
    </source>
</evidence>
<dbReference type="EMBL" id="JAAVJR010000003">
    <property type="protein sequence ID" value="NJW52479.1"/>
    <property type="molecule type" value="Genomic_DNA"/>
</dbReference>
<feature type="region of interest" description="Disordered" evidence="1">
    <location>
        <begin position="16"/>
        <end position="45"/>
    </location>
</feature>
<keyword evidence="3" id="KW-1185">Reference proteome</keyword>
<accession>A0ABX1CZY5</accession>
<reference evidence="2 3" key="1">
    <citation type="submission" date="2020-03" db="EMBL/GenBank/DDBJ databases">
        <title>Salinimicrobium sp. nov, isolated from SCS.</title>
        <authorList>
            <person name="Cao W.R."/>
        </authorList>
    </citation>
    <scope>NUCLEOTIDE SEQUENCE [LARGE SCALE GENOMIC DNA]</scope>
    <source>
        <strain evidence="3">J15B91</strain>
    </source>
</reference>